<accession>A0AC35U374</accession>
<dbReference type="WBParaSite" id="RSKR_0000711100.1">
    <property type="protein sequence ID" value="RSKR_0000711100.1"/>
    <property type="gene ID" value="RSKR_0000711100"/>
</dbReference>
<organism evidence="1 2">
    <name type="scientific">Rhabditophanes sp. KR3021</name>
    <dbReference type="NCBI Taxonomy" id="114890"/>
    <lineage>
        <taxon>Eukaryota</taxon>
        <taxon>Metazoa</taxon>
        <taxon>Ecdysozoa</taxon>
        <taxon>Nematoda</taxon>
        <taxon>Chromadorea</taxon>
        <taxon>Rhabditida</taxon>
        <taxon>Tylenchina</taxon>
        <taxon>Panagrolaimomorpha</taxon>
        <taxon>Strongyloidoidea</taxon>
        <taxon>Alloionematidae</taxon>
        <taxon>Rhabditophanes</taxon>
    </lineage>
</organism>
<sequence>MLYFDEQSQFSNQPEVSYAEPLLVSNNFFINLFDHSQFSKQSGQYHNEPAHFQDYFEVNHGDTTQYLDHSDEYYEESSQYFSNLVTSFHNYDQNDFTSLLFEDKSSHFQTFVSPNNNVQRNYKYFVVVDFEATCEAKVGENYKHEIIEFPALLVDAQTFAIIDTFHSYVKPLCNSKLSTLCKKLTGIKQAQVDNSPYLNKVWSRFTQWLSGYTNSDLENSNSNDFLMITDGHNDLAKFLFQNLELFSIKPQNGFSNYGDLRTLVKDLAESVFGTNVLKMNLKAIIESFGLEFEGKAHSGIDDAINITKLLEKAARKYDLPVYQTHQIDTSSKILTYGTETFVFNSLF</sequence>
<protein>
    <submittedName>
        <fullName evidence="2">Exonuclease domain-containing protein</fullName>
    </submittedName>
</protein>
<evidence type="ECO:0000313" key="1">
    <source>
        <dbReference type="Proteomes" id="UP000095286"/>
    </source>
</evidence>
<dbReference type="Proteomes" id="UP000095286">
    <property type="component" value="Unplaced"/>
</dbReference>
<reference evidence="2" key="1">
    <citation type="submission" date="2016-11" db="UniProtKB">
        <authorList>
            <consortium name="WormBaseParasite"/>
        </authorList>
    </citation>
    <scope>IDENTIFICATION</scope>
    <source>
        <strain evidence="2">KR3021</strain>
    </source>
</reference>
<proteinExistence type="predicted"/>
<name>A0AC35U374_9BILA</name>
<evidence type="ECO:0000313" key="2">
    <source>
        <dbReference type="WBParaSite" id="RSKR_0000711100.1"/>
    </source>
</evidence>